<proteinExistence type="predicted"/>
<dbReference type="Proteomes" id="UP001383192">
    <property type="component" value="Unassembled WGS sequence"/>
</dbReference>
<dbReference type="AlphaFoldDB" id="A0AAW0CKY4"/>
<comment type="caution">
    <text evidence="1">The sequence shown here is derived from an EMBL/GenBank/DDBJ whole genome shotgun (WGS) entry which is preliminary data.</text>
</comment>
<gene>
    <name evidence="1" type="ORF">VNI00_010351</name>
</gene>
<organism evidence="1 2">
    <name type="scientific">Paramarasmius palmivorus</name>
    <dbReference type="NCBI Taxonomy" id="297713"/>
    <lineage>
        <taxon>Eukaryota</taxon>
        <taxon>Fungi</taxon>
        <taxon>Dikarya</taxon>
        <taxon>Basidiomycota</taxon>
        <taxon>Agaricomycotina</taxon>
        <taxon>Agaricomycetes</taxon>
        <taxon>Agaricomycetidae</taxon>
        <taxon>Agaricales</taxon>
        <taxon>Marasmiineae</taxon>
        <taxon>Marasmiaceae</taxon>
        <taxon>Paramarasmius</taxon>
    </lineage>
</organism>
<evidence type="ECO:0000313" key="2">
    <source>
        <dbReference type="Proteomes" id="UP001383192"/>
    </source>
</evidence>
<dbReference type="EMBL" id="JAYKXP010000041">
    <property type="protein sequence ID" value="KAK7038959.1"/>
    <property type="molecule type" value="Genomic_DNA"/>
</dbReference>
<name>A0AAW0CKY4_9AGAR</name>
<evidence type="ECO:0000313" key="1">
    <source>
        <dbReference type="EMBL" id="KAK7038959.1"/>
    </source>
</evidence>
<reference evidence="1 2" key="1">
    <citation type="submission" date="2024-01" db="EMBL/GenBank/DDBJ databases">
        <title>A draft genome for a cacao thread blight-causing isolate of Paramarasmius palmivorus.</title>
        <authorList>
            <person name="Baruah I.K."/>
            <person name="Bukari Y."/>
            <person name="Amoako-Attah I."/>
            <person name="Meinhardt L.W."/>
            <person name="Bailey B.A."/>
            <person name="Cohen S.P."/>
        </authorList>
    </citation>
    <scope>NUCLEOTIDE SEQUENCE [LARGE SCALE GENOMIC DNA]</scope>
    <source>
        <strain evidence="1 2">GH-12</strain>
    </source>
</reference>
<evidence type="ECO:0008006" key="3">
    <source>
        <dbReference type="Google" id="ProtNLM"/>
    </source>
</evidence>
<accession>A0AAW0CKY4</accession>
<protein>
    <recommendedName>
        <fullName evidence="3">F-box domain-containing protein</fullName>
    </recommendedName>
</protein>
<sequence length="373" mass="42941">MATSDTILTQAVVERKVRPARGRLPLEVLIIIFDKCLRRAPAGEVVRLLLVNHCLTKSLYLYLYRYVRVQTFNALRSLCWALRRLPELAAYMRKLEFVFPDMYPYGTTVAVRSRIVQSKADVAAWQVEIIKNAAPYLRHLIVRAYHIHPTVFYCIRTTDFPSVNFLDGPYSLVLDNPSTVKVYIDICSNFLGRGGNLRDPFSLGLSDVAPSWRNLVRLWIHIDEEEVVTDSPWTNFLASLPALRQISMSFQPDAVIHYIDYLEQFVVPDWIEGFVVIMHYYWAANSPTFAPFPPPSMSCHPRMLFASQSRPYFFADYFPAVETVEHLKPIVMVYETATSWTELWEDALNTFQINEKDGLVGTSLQSTALQRIQ</sequence>
<keyword evidence="2" id="KW-1185">Reference proteome</keyword>